<gene>
    <name evidence="1" type="ORF">Slati_1182700</name>
</gene>
<protein>
    <submittedName>
        <fullName evidence="1">Uncharacterized protein</fullName>
    </submittedName>
</protein>
<proteinExistence type="predicted"/>
<accession>A0AAW2XE57</accession>
<dbReference type="EMBL" id="JACGWN010000004">
    <property type="protein sequence ID" value="KAL0452046.1"/>
    <property type="molecule type" value="Genomic_DNA"/>
</dbReference>
<sequence>MEADAIARIAQVCTVKHSQAQVFRRLKVKVHSAGQPRTSMDQPEKARFRTGPLLFMAGLGAVLGL</sequence>
<comment type="caution">
    <text evidence="1">The sequence shown here is derived from an EMBL/GenBank/DDBJ whole genome shotgun (WGS) entry which is preliminary data.</text>
</comment>
<name>A0AAW2XE57_9LAMI</name>
<dbReference type="AlphaFoldDB" id="A0AAW2XE57"/>
<organism evidence="1">
    <name type="scientific">Sesamum latifolium</name>
    <dbReference type="NCBI Taxonomy" id="2727402"/>
    <lineage>
        <taxon>Eukaryota</taxon>
        <taxon>Viridiplantae</taxon>
        <taxon>Streptophyta</taxon>
        <taxon>Embryophyta</taxon>
        <taxon>Tracheophyta</taxon>
        <taxon>Spermatophyta</taxon>
        <taxon>Magnoliopsida</taxon>
        <taxon>eudicotyledons</taxon>
        <taxon>Gunneridae</taxon>
        <taxon>Pentapetalae</taxon>
        <taxon>asterids</taxon>
        <taxon>lamiids</taxon>
        <taxon>Lamiales</taxon>
        <taxon>Pedaliaceae</taxon>
        <taxon>Sesamum</taxon>
    </lineage>
</organism>
<evidence type="ECO:0000313" key="1">
    <source>
        <dbReference type="EMBL" id="KAL0452046.1"/>
    </source>
</evidence>
<reference evidence="1" key="1">
    <citation type="submission" date="2020-06" db="EMBL/GenBank/DDBJ databases">
        <authorList>
            <person name="Li T."/>
            <person name="Hu X."/>
            <person name="Zhang T."/>
            <person name="Song X."/>
            <person name="Zhang H."/>
            <person name="Dai N."/>
            <person name="Sheng W."/>
            <person name="Hou X."/>
            <person name="Wei L."/>
        </authorList>
    </citation>
    <scope>NUCLEOTIDE SEQUENCE</scope>
    <source>
        <strain evidence="1">KEN1</strain>
        <tissue evidence="1">Leaf</tissue>
    </source>
</reference>
<reference evidence="1" key="2">
    <citation type="journal article" date="2024" name="Plant">
        <title>Genomic evolution and insights into agronomic trait innovations of Sesamum species.</title>
        <authorList>
            <person name="Miao H."/>
            <person name="Wang L."/>
            <person name="Qu L."/>
            <person name="Liu H."/>
            <person name="Sun Y."/>
            <person name="Le M."/>
            <person name="Wang Q."/>
            <person name="Wei S."/>
            <person name="Zheng Y."/>
            <person name="Lin W."/>
            <person name="Duan Y."/>
            <person name="Cao H."/>
            <person name="Xiong S."/>
            <person name="Wang X."/>
            <person name="Wei L."/>
            <person name="Li C."/>
            <person name="Ma Q."/>
            <person name="Ju M."/>
            <person name="Zhao R."/>
            <person name="Li G."/>
            <person name="Mu C."/>
            <person name="Tian Q."/>
            <person name="Mei H."/>
            <person name="Zhang T."/>
            <person name="Gao T."/>
            <person name="Zhang H."/>
        </authorList>
    </citation>
    <scope>NUCLEOTIDE SEQUENCE</scope>
    <source>
        <strain evidence="1">KEN1</strain>
    </source>
</reference>